<dbReference type="GO" id="GO:0003700">
    <property type="term" value="F:DNA-binding transcription factor activity"/>
    <property type="evidence" value="ECO:0007669"/>
    <property type="project" value="InterPro"/>
</dbReference>
<dbReference type="Pfam" id="PF08220">
    <property type="entry name" value="HTH_DeoR"/>
    <property type="match status" value="1"/>
</dbReference>
<dbReference type="STRING" id="762845.BCR26_10920"/>
<gene>
    <name evidence="6" type="ORF">BCR26_10920</name>
</gene>
<dbReference type="InterPro" id="IPR011991">
    <property type="entry name" value="ArsR-like_HTH"/>
</dbReference>
<dbReference type="EMBL" id="MIEK01000011">
    <property type="protein sequence ID" value="OEH83181.1"/>
    <property type="molecule type" value="Genomic_DNA"/>
</dbReference>
<dbReference type="RefSeq" id="WP_069697857.1">
    <property type="nucleotide sequence ID" value="NZ_JAGGMA010000020.1"/>
</dbReference>
<proteinExistence type="predicted"/>
<evidence type="ECO:0000256" key="3">
    <source>
        <dbReference type="ARBA" id="ARBA00023163"/>
    </source>
</evidence>
<reference evidence="6 7" key="1">
    <citation type="submission" date="2016-09" db="EMBL/GenBank/DDBJ databases">
        <authorList>
            <person name="Capua I."/>
            <person name="De Benedictis P."/>
            <person name="Joannis T."/>
            <person name="Lombin L.H."/>
            <person name="Cattoli G."/>
        </authorList>
    </citation>
    <scope>NUCLEOTIDE SEQUENCE [LARGE SCALE GENOMIC DNA]</scope>
    <source>
        <strain evidence="6 7">LMG 25899</strain>
    </source>
</reference>
<dbReference type="SMART" id="SM01134">
    <property type="entry name" value="DeoRC"/>
    <property type="match status" value="1"/>
</dbReference>
<dbReference type="PRINTS" id="PR00037">
    <property type="entry name" value="HTHLACR"/>
</dbReference>
<dbReference type="OrthoDB" id="9797223at2"/>
<accession>A0A1E5KZ97</accession>
<protein>
    <submittedName>
        <fullName evidence="6">DeoR family transcriptional regulator</fullName>
    </submittedName>
</protein>
<evidence type="ECO:0000256" key="1">
    <source>
        <dbReference type="ARBA" id="ARBA00023015"/>
    </source>
</evidence>
<dbReference type="InterPro" id="IPR014036">
    <property type="entry name" value="DeoR-like_C"/>
</dbReference>
<evidence type="ECO:0000256" key="4">
    <source>
        <dbReference type="SAM" id="Coils"/>
    </source>
</evidence>
<keyword evidence="1" id="KW-0805">Transcription regulation</keyword>
<sequence>MKSSQKTIQKRREKLVNLLKKSRQTLLVKEISEKLEVSEITIRRDLTALEKMGLVHREHGKASAVQKTGIEDYNEEIEELKNAIAKKAAELVKEGDTLFTNTGSTALSALKYLGNKRVTIVSNNVKVANLDHNPNSTVILSGGEIRFPKEALVGDIAIDSFSKMSSDISIIGCSGLSLENGITTPVLHEAKINSLIIERTNGLVVVVADYRKIGFSSNFTSGSIKDINYLITDSFAPLEVVREIEKQGVQVIQVEG</sequence>
<dbReference type="PANTHER" id="PTHR30363">
    <property type="entry name" value="HTH-TYPE TRANSCRIPTIONAL REGULATOR SRLR-RELATED"/>
    <property type="match status" value="1"/>
</dbReference>
<dbReference type="InterPro" id="IPR037171">
    <property type="entry name" value="NagB/RpiA_transferase-like"/>
</dbReference>
<feature type="coiled-coil region" evidence="4">
    <location>
        <begin position="63"/>
        <end position="94"/>
    </location>
</feature>
<organism evidence="6 7">
    <name type="scientific">Enterococcus rivorum</name>
    <dbReference type="NCBI Taxonomy" id="762845"/>
    <lineage>
        <taxon>Bacteria</taxon>
        <taxon>Bacillati</taxon>
        <taxon>Bacillota</taxon>
        <taxon>Bacilli</taxon>
        <taxon>Lactobacillales</taxon>
        <taxon>Enterococcaceae</taxon>
        <taxon>Enterococcus</taxon>
    </lineage>
</organism>
<name>A0A1E5KZ97_9ENTE</name>
<dbReference type="Gene3D" id="3.40.50.1360">
    <property type="match status" value="1"/>
</dbReference>
<dbReference type="AlphaFoldDB" id="A0A1E5KZ97"/>
<evidence type="ECO:0000259" key="5">
    <source>
        <dbReference type="PROSITE" id="PS51000"/>
    </source>
</evidence>
<dbReference type="Proteomes" id="UP000095256">
    <property type="component" value="Unassembled WGS sequence"/>
</dbReference>
<dbReference type="SMART" id="SM00420">
    <property type="entry name" value="HTH_DEOR"/>
    <property type="match status" value="1"/>
</dbReference>
<dbReference type="PROSITE" id="PS51000">
    <property type="entry name" value="HTH_DEOR_2"/>
    <property type="match status" value="1"/>
</dbReference>
<keyword evidence="3" id="KW-0804">Transcription</keyword>
<dbReference type="Gene3D" id="1.10.10.10">
    <property type="entry name" value="Winged helix-like DNA-binding domain superfamily/Winged helix DNA-binding domain"/>
    <property type="match status" value="1"/>
</dbReference>
<dbReference type="Pfam" id="PF00455">
    <property type="entry name" value="DeoRC"/>
    <property type="match status" value="1"/>
</dbReference>
<dbReference type="InterPro" id="IPR036388">
    <property type="entry name" value="WH-like_DNA-bd_sf"/>
</dbReference>
<comment type="caution">
    <text evidence="6">The sequence shown here is derived from an EMBL/GenBank/DDBJ whole genome shotgun (WGS) entry which is preliminary data.</text>
</comment>
<dbReference type="CDD" id="cd00090">
    <property type="entry name" value="HTH_ARSR"/>
    <property type="match status" value="1"/>
</dbReference>
<dbReference type="PANTHER" id="PTHR30363:SF44">
    <property type="entry name" value="AGA OPERON TRANSCRIPTIONAL REPRESSOR-RELATED"/>
    <property type="match status" value="1"/>
</dbReference>
<keyword evidence="7" id="KW-1185">Reference proteome</keyword>
<keyword evidence="4" id="KW-0175">Coiled coil</keyword>
<dbReference type="GO" id="GO:0003677">
    <property type="term" value="F:DNA binding"/>
    <property type="evidence" value="ECO:0007669"/>
    <property type="project" value="UniProtKB-KW"/>
</dbReference>
<dbReference type="SUPFAM" id="SSF100950">
    <property type="entry name" value="NagB/RpiA/CoA transferase-like"/>
    <property type="match status" value="1"/>
</dbReference>
<evidence type="ECO:0000313" key="7">
    <source>
        <dbReference type="Proteomes" id="UP000095256"/>
    </source>
</evidence>
<evidence type="ECO:0000313" key="6">
    <source>
        <dbReference type="EMBL" id="OEH83181.1"/>
    </source>
</evidence>
<dbReference type="InterPro" id="IPR036390">
    <property type="entry name" value="WH_DNA-bd_sf"/>
</dbReference>
<evidence type="ECO:0000256" key="2">
    <source>
        <dbReference type="ARBA" id="ARBA00023125"/>
    </source>
</evidence>
<keyword evidence="2" id="KW-0238">DNA-binding</keyword>
<feature type="domain" description="HTH deoR-type" evidence="5">
    <location>
        <begin position="9"/>
        <end position="64"/>
    </location>
</feature>
<dbReference type="InterPro" id="IPR050313">
    <property type="entry name" value="Carb_Metab_HTH_regulators"/>
</dbReference>
<dbReference type="SUPFAM" id="SSF46785">
    <property type="entry name" value="Winged helix' DNA-binding domain"/>
    <property type="match status" value="1"/>
</dbReference>
<dbReference type="InterPro" id="IPR001034">
    <property type="entry name" value="DeoR_HTH"/>
</dbReference>